<protein>
    <recommendedName>
        <fullName evidence="7">H15 domain-containing protein</fullName>
    </recommendedName>
</protein>
<accession>A0ABQ7B1V0</accession>
<evidence type="ECO:0000313" key="9">
    <source>
        <dbReference type="Proteomes" id="UP000266723"/>
    </source>
</evidence>
<name>A0ABQ7B1V0_BRACR</name>
<dbReference type="PANTHER" id="PTHR46267:SF15">
    <property type="entry name" value="WINGED HELIX-TURN-HELIX TRANSCRIPTION REPRESSOR DNA-BINDING PROTEIN-RELATED"/>
    <property type="match status" value="1"/>
</dbReference>
<dbReference type="InterPro" id="IPR044597">
    <property type="entry name" value="SMH1-6"/>
</dbReference>
<keyword evidence="5" id="KW-0539">Nucleus</keyword>
<feature type="compositionally biased region" description="Basic and acidic residues" evidence="6">
    <location>
        <begin position="16"/>
        <end position="30"/>
    </location>
</feature>
<dbReference type="Proteomes" id="UP000266723">
    <property type="component" value="Unassembled WGS sequence"/>
</dbReference>
<evidence type="ECO:0000256" key="1">
    <source>
        <dbReference type="ARBA" id="ARBA00004123"/>
    </source>
</evidence>
<proteinExistence type="predicted"/>
<dbReference type="EMBL" id="QGKV02001556">
    <property type="protein sequence ID" value="KAF3520208.1"/>
    <property type="molecule type" value="Genomic_DNA"/>
</dbReference>
<keyword evidence="9" id="KW-1185">Reference proteome</keyword>
<dbReference type="SUPFAM" id="SSF46785">
    <property type="entry name" value="Winged helix' DNA-binding domain"/>
    <property type="match status" value="1"/>
</dbReference>
<feature type="region of interest" description="Disordered" evidence="6">
    <location>
        <begin position="1"/>
        <end position="45"/>
    </location>
</feature>
<evidence type="ECO:0000256" key="5">
    <source>
        <dbReference type="ARBA" id="ARBA00023242"/>
    </source>
</evidence>
<evidence type="ECO:0000256" key="4">
    <source>
        <dbReference type="ARBA" id="ARBA00023125"/>
    </source>
</evidence>
<feature type="compositionally biased region" description="Low complexity" evidence="6">
    <location>
        <begin position="348"/>
        <end position="358"/>
    </location>
</feature>
<dbReference type="SMART" id="SM00526">
    <property type="entry name" value="H15"/>
    <property type="match status" value="4"/>
</dbReference>
<comment type="caution">
    <text evidence="8">The sequence shown here is derived from an EMBL/GenBank/DDBJ whole genome shotgun (WGS) entry which is preliminary data.</text>
</comment>
<organism evidence="8 9">
    <name type="scientific">Brassica cretica</name>
    <name type="common">Mustard</name>
    <dbReference type="NCBI Taxonomy" id="69181"/>
    <lineage>
        <taxon>Eukaryota</taxon>
        <taxon>Viridiplantae</taxon>
        <taxon>Streptophyta</taxon>
        <taxon>Embryophyta</taxon>
        <taxon>Tracheophyta</taxon>
        <taxon>Spermatophyta</taxon>
        <taxon>Magnoliopsida</taxon>
        <taxon>eudicotyledons</taxon>
        <taxon>Gunneridae</taxon>
        <taxon>Pentapetalae</taxon>
        <taxon>rosids</taxon>
        <taxon>malvids</taxon>
        <taxon>Brassicales</taxon>
        <taxon>Brassicaceae</taxon>
        <taxon>Brassiceae</taxon>
        <taxon>Brassica</taxon>
    </lineage>
</organism>
<evidence type="ECO:0000256" key="2">
    <source>
        <dbReference type="ARBA" id="ARBA00004286"/>
    </source>
</evidence>
<feature type="domain" description="H15" evidence="7">
    <location>
        <begin position="150"/>
        <end position="218"/>
    </location>
</feature>
<evidence type="ECO:0000313" key="8">
    <source>
        <dbReference type="EMBL" id="KAF3520208.1"/>
    </source>
</evidence>
<dbReference type="PANTHER" id="PTHR46267">
    <property type="entry name" value="SINGLE MYB HISTONE 4"/>
    <property type="match status" value="1"/>
</dbReference>
<keyword evidence="3" id="KW-0158">Chromosome</keyword>
<sequence>MDRAANSSSDDDDSSSENRHVDDPVREAAASDHPSSSSSGEARDDDTVIITIRTLNDGNGADIDEIYEYIQDNYPVAQCDRHLLEVELNERVHHNELEMVDGIRYKIVHVTSENTHETTETESEEPVAVPADPPNTSSDLPSSSSSGERERKRFDGKVLKAIRTLNDGNGADIDEICDYLLGSYNLGAELGKLVEEYLGLGVSDNQLEMVENRYKIVHVTSENTRETRETESKSVSDSDDQKVPATSSSDYALPYGDMPEAMVTEAISTMDYGIGVNIDEIYEYIENRYKIPTDYMKILEDELNKRVSENELEKGEYGYKIPDVTSDNMDEAQSQAVAVADQNDPAKSSSSSDATTSSGNTPYYDPVIDAISTINDGNGVDIEGIYQFIQERFKRNVVRPNHRQLLEEGLQKRVSQCILEKVETHYKILDITPEKLDEINEAAAKAVAVSDQKDLEAKEAYEAADRAKKVLEENELVLQAAKEALDRSFEVKRFWLYINKVSENVAVGWVALYERITFKEISSACGILMTQRFYKRKFSVPLTFDSKHEISLALHQCCCITFSSEVSIFRLAPGWYLPPVKAKNSQSDSAPIKGHSYEAWMAQFGEEHLVGLEEPRVHDFLLLPDRLLRQEEGQCLQKEGGAGLFSGAGRKAMVSVT</sequence>
<dbReference type="InterPro" id="IPR036390">
    <property type="entry name" value="WH_DNA-bd_sf"/>
</dbReference>
<dbReference type="InterPro" id="IPR005818">
    <property type="entry name" value="Histone_H1/H5_H15"/>
</dbReference>
<gene>
    <name evidence="8" type="ORF">DY000_02060618</name>
</gene>
<comment type="subcellular location">
    <subcellularLocation>
        <location evidence="2">Chromosome</location>
    </subcellularLocation>
    <subcellularLocation>
        <location evidence="1">Nucleus</location>
    </subcellularLocation>
</comment>
<evidence type="ECO:0000256" key="6">
    <source>
        <dbReference type="SAM" id="MobiDB-lite"/>
    </source>
</evidence>
<feature type="region of interest" description="Disordered" evidence="6">
    <location>
        <begin position="221"/>
        <end position="252"/>
    </location>
</feature>
<reference evidence="8 9" key="1">
    <citation type="journal article" date="2020" name="BMC Genomics">
        <title>Intraspecific diversification of the crop wild relative Brassica cretica Lam. using demographic model selection.</title>
        <authorList>
            <person name="Kioukis A."/>
            <person name="Michalopoulou V.A."/>
            <person name="Briers L."/>
            <person name="Pirintsos S."/>
            <person name="Studholme D.J."/>
            <person name="Pavlidis P."/>
            <person name="Sarris P.F."/>
        </authorList>
    </citation>
    <scope>NUCLEOTIDE SEQUENCE [LARGE SCALE GENOMIC DNA]</scope>
    <source>
        <strain evidence="9">cv. PFS-1207/04</strain>
    </source>
</reference>
<keyword evidence="4" id="KW-0238">DNA-binding</keyword>
<feature type="compositionally biased region" description="Low complexity" evidence="6">
    <location>
        <begin position="137"/>
        <end position="146"/>
    </location>
</feature>
<dbReference type="PROSITE" id="PS51504">
    <property type="entry name" value="H15"/>
    <property type="match status" value="1"/>
</dbReference>
<feature type="region of interest" description="Disordered" evidence="6">
    <location>
        <begin position="337"/>
        <end position="362"/>
    </location>
</feature>
<feature type="compositionally biased region" description="Basic and acidic residues" evidence="6">
    <location>
        <begin position="223"/>
        <end position="242"/>
    </location>
</feature>
<evidence type="ECO:0000256" key="3">
    <source>
        <dbReference type="ARBA" id="ARBA00022454"/>
    </source>
</evidence>
<feature type="region of interest" description="Disordered" evidence="6">
    <location>
        <begin position="113"/>
        <end position="152"/>
    </location>
</feature>
<evidence type="ECO:0000259" key="7">
    <source>
        <dbReference type="PROSITE" id="PS51504"/>
    </source>
</evidence>